<dbReference type="InterPro" id="IPR001387">
    <property type="entry name" value="Cro/C1-type_HTH"/>
</dbReference>
<dbReference type="Proteomes" id="UP000429958">
    <property type="component" value="Unassembled WGS sequence"/>
</dbReference>
<organism evidence="2 3">
    <name type="scientific">Clostridium porci</name>
    <dbReference type="NCBI Taxonomy" id="2605778"/>
    <lineage>
        <taxon>Bacteria</taxon>
        <taxon>Bacillati</taxon>
        <taxon>Bacillota</taxon>
        <taxon>Clostridia</taxon>
        <taxon>Eubacteriales</taxon>
        <taxon>Clostridiaceae</taxon>
        <taxon>Clostridium</taxon>
    </lineage>
</organism>
<accession>A0A7X2TD94</accession>
<dbReference type="SUPFAM" id="SSF47413">
    <property type="entry name" value="lambda repressor-like DNA-binding domains"/>
    <property type="match status" value="1"/>
</dbReference>
<keyword evidence="3" id="KW-1185">Reference proteome</keyword>
<dbReference type="PROSITE" id="PS50943">
    <property type="entry name" value="HTH_CROC1"/>
    <property type="match status" value="1"/>
</dbReference>
<name>A0A7X2TD94_9CLOT</name>
<sequence>MLARLLARGNCWFDLFEFSVDSVKSTKFSSGDNRFFCFPVDFKYMKNMKVTERKQIMAKSNYKNRMAESIYKNRAYEIGNTLAHLRQEKNLSIRQLVAQLTSGRKNDISVTLSESQYKRIENAECFMSAEILMACCQFYGVTADYILFGNTDSTEYTLSQSDAQIICSYLKWQIESIKKKSTI</sequence>
<feature type="domain" description="HTH cro/C1-type" evidence="1">
    <location>
        <begin position="82"/>
        <end position="146"/>
    </location>
</feature>
<protein>
    <submittedName>
        <fullName evidence="2">Helix-turn-helix transcriptional regulator</fullName>
    </submittedName>
</protein>
<dbReference type="GO" id="GO:0003677">
    <property type="term" value="F:DNA binding"/>
    <property type="evidence" value="ECO:0007669"/>
    <property type="project" value="InterPro"/>
</dbReference>
<evidence type="ECO:0000313" key="2">
    <source>
        <dbReference type="EMBL" id="MSS36923.1"/>
    </source>
</evidence>
<proteinExistence type="predicted"/>
<reference evidence="2 3" key="1">
    <citation type="submission" date="2019-08" db="EMBL/GenBank/DDBJ databases">
        <title>In-depth cultivation of the pig gut microbiome towards novel bacterial diversity and tailored functional studies.</title>
        <authorList>
            <person name="Wylensek D."/>
            <person name="Hitch T.C.A."/>
            <person name="Clavel T."/>
        </authorList>
    </citation>
    <scope>NUCLEOTIDE SEQUENCE [LARGE SCALE GENOMIC DNA]</scope>
    <source>
        <strain evidence="2 3">WCA-389-WT-23D1</strain>
    </source>
</reference>
<dbReference type="SMART" id="SM00530">
    <property type="entry name" value="HTH_XRE"/>
    <property type="match status" value="1"/>
</dbReference>
<dbReference type="CDD" id="cd00093">
    <property type="entry name" value="HTH_XRE"/>
    <property type="match status" value="1"/>
</dbReference>
<dbReference type="AlphaFoldDB" id="A0A7X2TD94"/>
<dbReference type="Gene3D" id="1.10.260.40">
    <property type="entry name" value="lambda repressor-like DNA-binding domains"/>
    <property type="match status" value="1"/>
</dbReference>
<dbReference type="EMBL" id="VUMD01000008">
    <property type="protein sequence ID" value="MSS36923.1"/>
    <property type="molecule type" value="Genomic_DNA"/>
</dbReference>
<evidence type="ECO:0000259" key="1">
    <source>
        <dbReference type="PROSITE" id="PS50943"/>
    </source>
</evidence>
<comment type="caution">
    <text evidence="2">The sequence shown here is derived from an EMBL/GenBank/DDBJ whole genome shotgun (WGS) entry which is preliminary data.</text>
</comment>
<dbReference type="Pfam" id="PF13560">
    <property type="entry name" value="HTH_31"/>
    <property type="match status" value="1"/>
</dbReference>
<dbReference type="InterPro" id="IPR010982">
    <property type="entry name" value="Lambda_DNA-bd_dom_sf"/>
</dbReference>
<gene>
    <name evidence="2" type="ORF">FYJ39_10120</name>
</gene>
<evidence type="ECO:0000313" key="3">
    <source>
        <dbReference type="Proteomes" id="UP000429958"/>
    </source>
</evidence>